<evidence type="ECO:0008006" key="4">
    <source>
        <dbReference type="Google" id="ProtNLM"/>
    </source>
</evidence>
<evidence type="ECO:0000313" key="2">
    <source>
        <dbReference type="EMBL" id="NYA71865.1"/>
    </source>
</evidence>
<reference evidence="2 3" key="1">
    <citation type="submission" date="2020-07" db="EMBL/GenBank/DDBJ databases">
        <authorList>
            <person name="Sun Q."/>
        </authorList>
    </citation>
    <scope>NUCLEOTIDE SEQUENCE [LARGE SCALE GENOMIC DNA]</scope>
    <source>
        <strain evidence="2 3">MAH-1</strain>
    </source>
</reference>
<feature type="signal peptide" evidence="1">
    <location>
        <begin position="1"/>
        <end position="20"/>
    </location>
</feature>
<evidence type="ECO:0000256" key="1">
    <source>
        <dbReference type="SAM" id="SignalP"/>
    </source>
</evidence>
<evidence type="ECO:0000313" key="3">
    <source>
        <dbReference type="Proteomes" id="UP000535020"/>
    </source>
</evidence>
<sequence>MKKILAIFTFMLAFSLSAQAQDKKVSPESKGRQEAVELVDYLKLNSSDLENFSKLFQYKHEMMADPNLSAERKKEVSVIMERKIEGTLEPAQMEKLRANKALLEKLTH</sequence>
<dbReference type="AlphaFoldDB" id="A0A7Y9C6A9"/>
<keyword evidence="1" id="KW-0732">Signal</keyword>
<feature type="chain" id="PRO_5030749075" description="LTXXQ motif family protein" evidence="1">
    <location>
        <begin position="21"/>
        <end position="108"/>
    </location>
</feature>
<accession>A0A7Y9C6A9</accession>
<dbReference type="RefSeq" id="WP_176006672.1">
    <property type="nucleotide sequence ID" value="NZ_JABWMI010000014.1"/>
</dbReference>
<dbReference type="Proteomes" id="UP000535020">
    <property type="component" value="Unassembled WGS sequence"/>
</dbReference>
<organism evidence="2 3">
    <name type="scientific">Flavobacterium agri</name>
    <dbReference type="NCBI Taxonomy" id="2743471"/>
    <lineage>
        <taxon>Bacteria</taxon>
        <taxon>Pseudomonadati</taxon>
        <taxon>Bacteroidota</taxon>
        <taxon>Flavobacteriia</taxon>
        <taxon>Flavobacteriales</taxon>
        <taxon>Flavobacteriaceae</taxon>
        <taxon>Flavobacterium</taxon>
    </lineage>
</organism>
<proteinExistence type="predicted"/>
<gene>
    <name evidence="2" type="ORF">HZF10_13110</name>
</gene>
<name>A0A7Y9C6A9_9FLAO</name>
<comment type="caution">
    <text evidence="2">The sequence shown here is derived from an EMBL/GenBank/DDBJ whole genome shotgun (WGS) entry which is preliminary data.</text>
</comment>
<dbReference type="EMBL" id="JACBJI010000005">
    <property type="protein sequence ID" value="NYA71865.1"/>
    <property type="molecule type" value="Genomic_DNA"/>
</dbReference>
<keyword evidence="3" id="KW-1185">Reference proteome</keyword>
<protein>
    <recommendedName>
        <fullName evidence="4">LTXXQ motif family protein</fullName>
    </recommendedName>
</protein>